<accession>A0A9N8W9U0</accession>
<dbReference type="AlphaFoldDB" id="A0A9N8W9U0"/>
<evidence type="ECO:0000313" key="1">
    <source>
        <dbReference type="EMBL" id="CAG8476001.1"/>
    </source>
</evidence>
<dbReference type="EMBL" id="CAJVPY010000487">
    <property type="protein sequence ID" value="CAG8476001.1"/>
    <property type="molecule type" value="Genomic_DNA"/>
</dbReference>
<organism evidence="1 2">
    <name type="scientific">Dentiscutata erythropus</name>
    <dbReference type="NCBI Taxonomy" id="1348616"/>
    <lineage>
        <taxon>Eukaryota</taxon>
        <taxon>Fungi</taxon>
        <taxon>Fungi incertae sedis</taxon>
        <taxon>Mucoromycota</taxon>
        <taxon>Glomeromycotina</taxon>
        <taxon>Glomeromycetes</taxon>
        <taxon>Diversisporales</taxon>
        <taxon>Gigasporaceae</taxon>
        <taxon>Dentiscutata</taxon>
    </lineage>
</organism>
<dbReference type="OrthoDB" id="6247875at2759"/>
<sequence>MTVWFLKNKEGDVIPPEEITSEQRCKLSKLTRDDLFPPKFSIDEIEPLKYNQDGTPKDKRWMNSFMCFRRVLGLHYKRFKIVFNGTELSQLAKLIWYGASEEERNIYKQISKDLRERHYQLIPNYVFRKAPKPTDDYINYGPETFERKRKCEDDIQRVKKRICKKDSESTNVIVLSESFNKSFSESFNESFSESDNKQPTSTTLNTVAYFPYDGQNFTEVEPFQQNNLCNIDSTADYTLWSQSFAPTVDPGMNMPLGFPENLVFPNENLNYILFHDGTNFQDTYEIPISCEVSLNESFDNSCCYYQPIN</sequence>
<dbReference type="SUPFAM" id="SSF47095">
    <property type="entry name" value="HMG-box"/>
    <property type="match status" value="1"/>
</dbReference>
<keyword evidence="2" id="KW-1185">Reference proteome</keyword>
<gene>
    <name evidence="1" type="ORF">DERYTH_LOCUS1690</name>
</gene>
<proteinExistence type="predicted"/>
<evidence type="ECO:0000313" key="2">
    <source>
        <dbReference type="Proteomes" id="UP000789405"/>
    </source>
</evidence>
<dbReference type="Proteomes" id="UP000789405">
    <property type="component" value="Unassembled WGS sequence"/>
</dbReference>
<name>A0A9N8W9U0_9GLOM</name>
<comment type="caution">
    <text evidence="1">The sequence shown here is derived from an EMBL/GenBank/DDBJ whole genome shotgun (WGS) entry which is preliminary data.</text>
</comment>
<protein>
    <submittedName>
        <fullName evidence="1">2932_t:CDS:1</fullName>
    </submittedName>
</protein>
<dbReference type="InterPro" id="IPR036910">
    <property type="entry name" value="HMG_box_dom_sf"/>
</dbReference>
<dbReference type="Gene3D" id="1.10.30.10">
    <property type="entry name" value="High mobility group box domain"/>
    <property type="match status" value="1"/>
</dbReference>
<reference evidence="1" key="1">
    <citation type="submission" date="2021-06" db="EMBL/GenBank/DDBJ databases">
        <authorList>
            <person name="Kallberg Y."/>
            <person name="Tangrot J."/>
            <person name="Rosling A."/>
        </authorList>
    </citation>
    <scope>NUCLEOTIDE SEQUENCE</scope>
    <source>
        <strain evidence="1">MA453B</strain>
    </source>
</reference>